<dbReference type="PRINTS" id="PR00111">
    <property type="entry name" value="ABHYDROLASE"/>
</dbReference>
<dbReference type="GO" id="GO:0016787">
    <property type="term" value="F:hydrolase activity"/>
    <property type="evidence" value="ECO:0007669"/>
    <property type="project" value="UniProtKB-KW"/>
</dbReference>
<dbReference type="KEGG" id="gms:SOIL9_56100"/>
<proteinExistence type="predicted"/>
<dbReference type="InterPro" id="IPR050228">
    <property type="entry name" value="Carboxylesterase_BioH"/>
</dbReference>
<evidence type="ECO:0000313" key="2">
    <source>
        <dbReference type="EMBL" id="VTR92104.1"/>
    </source>
</evidence>
<dbReference type="PANTHER" id="PTHR43194">
    <property type="entry name" value="HYDROLASE ALPHA/BETA FOLD FAMILY"/>
    <property type="match status" value="1"/>
</dbReference>
<reference evidence="2 3" key="1">
    <citation type="submission" date="2019-05" db="EMBL/GenBank/DDBJ databases">
        <authorList>
            <consortium name="Science for Life Laboratories"/>
        </authorList>
    </citation>
    <scope>NUCLEOTIDE SEQUENCE [LARGE SCALE GENOMIC DNA]</scope>
    <source>
        <strain evidence="2">Soil9</strain>
    </source>
</reference>
<protein>
    <recommendedName>
        <fullName evidence="1">AB hydrolase-1 domain-containing protein</fullName>
    </recommendedName>
</protein>
<dbReference type="RefSeq" id="WP_162667016.1">
    <property type="nucleotide sequence ID" value="NZ_LR593886.1"/>
</dbReference>
<dbReference type="InterPro" id="IPR000073">
    <property type="entry name" value="AB_hydrolase_1"/>
</dbReference>
<accession>A0A6P2CWL3</accession>
<dbReference type="Proteomes" id="UP000464178">
    <property type="component" value="Chromosome"/>
</dbReference>
<organism evidence="2 3">
    <name type="scientific">Gemmata massiliana</name>
    <dbReference type="NCBI Taxonomy" id="1210884"/>
    <lineage>
        <taxon>Bacteria</taxon>
        <taxon>Pseudomonadati</taxon>
        <taxon>Planctomycetota</taxon>
        <taxon>Planctomycetia</taxon>
        <taxon>Gemmatales</taxon>
        <taxon>Gemmataceae</taxon>
        <taxon>Gemmata</taxon>
    </lineage>
</organism>
<dbReference type="EMBL" id="LR593886">
    <property type="protein sequence ID" value="VTR92104.1"/>
    <property type="molecule type" value="Genomic_DNA"/>
</dbReference>
<feature type="domain" description="AB hydrolase-1" evidence="1">
    <location>
        <begin position="26"/>
        <end position="257"/>
    </location>
</feature>
<keyword evidence="2" id="KW-0378">Hydrolase</keyword>
<evidence type="ECO:0000313" key="3">
    <source>
        <dbReference type="Proteomes" id="UP000464178"/>
    </source>
</evidence>
<dbReference type="InterPro" id="IPR029058">
    <property type="entry name" value="AB_hydrolase_fold"/>
</dbReference>
<keyword evidence="3" id="KW-1185">Reference proteome</keyword>
<name>A0A6P2CWL3_9BACT</name>
<gene>
    <name evidence="2" type="ORF">SOIL9_56100</name>
</gene>
<dbReference type="PANTHER" id="PTHR43194:SF2">
    <property type="entry name" value="PEROXISOMAL MEMBRANE PROTEIN LPX1"/>
    <property type="match status" value="1"/>
</dbReference>
<dbReference type="SUPFAM" id="SSF53474">
    <property type="entry name" value="alpha/beta-Hydrolases"/>
    <property type="match status" value="1"/>
</dbReference>
<dbReference type="Gene3D" id="3.40.50.1820">
    <property type="entry name" value="alpha/beta hydrolase"/>
    <property type="match status" value="1"/>
</dbReference>
<dbReference type="AlphaFoldDB" id="A0A6P2CWL3"/>
<sequence>MLPTTDHVIDGVRCAVYDSAPGKCDAVVFVHGNPGPMDDWEELIPAVTPFARAVAMDMPGYGRAEHPRKFDYTIDGYARYLGALFDQLSVERAHLVLHDFGGPWGLRWALANPGRVASIALINCGVLEGYKWHGFARVWQTPILGELSQLTTTKWGMKRAINGMSPKPMPDAFFDRVMKFADWGHKRAVLKLYRASKQVGTRPLEMPEFAKTLPVCVIWGAGDPFIQVEFAEKQKRYFPMAEVHVLQGLGHWPFIDDIDAVRVPLVEFLKRQVRG</sequence>
<dbReference type="Pfam" id="PF00561">
    <property type="entry name" value="Abhydrolase_1"/>
    <property type="match status" value="1"/>
</dbReference>
<evidence type="ECO:0000259" key="1">
    <source>
        <dbReference type="Pfam" id="PF00561"/>
    </source>
</evidence>